<dbReference type="Proteomes" id="UP001151760">
    <property type="component" value="Unassembled WGS sequence"/>
</dbReference>
<dbReference type="InterPro" id="IPR001878">
    <property type="entry name" value="Znf_CCHC"/>
</dbReference>
<dbReference type="PANTHER" id="PTHR11439">
    <property type="entry name" value="GAG-POL-RELATED RETROTRANSPOSON"/>
    <property type="match status" value="1"/>
</dbReference>
<sequence length="1908" mass="216923">MSSNSDDIQAAGSDTRPPMLDRTDYESWSQRIRLYCRGKENGLLILQSIDQGPFELGTTRNTLGTTPEGGVLLRPERPRTYEDLSDTKKKRYDADVRATNIVLQGLPKDIYKLIIHNIEAKAIWDNVKMLLAGSELTKEDIESQLYDEFERFKMLLSENINEYYVRFHKLVNVMRNIIMTMPNIQLNSKFVNNMSPEWDRITPTTNEQLAFVSTVQSHAQSSHVQSHQYPSPSTNPQSLQYLQFPKTSQIDSGYTQTDEILDNLTKQMALLAQSFRATLPQTRNQPRTSSNTQNQATIQDGIGGVHNRAGNANAGQGKPVKCYNCNRIGHIARNCTQPKRPHNSDYFKDKMLLMQAQENGAVLDEEELLFLAGEQANTFDADVDNQPVQDLALNEDNIFQEDECDAFDSDVDDDLTAYVTNQDEQEIHNEVQQENVVDSTSVDMGNSIVIPYEQYLSVDNISVVPSCAFSALNDVCVSSDNDAFVPHDPIATELKIYKEQVAIYEQRAKFELTERAQNPFYLRQAKKAQPALYDGEELLKTHHVTVIVPSSEEDLELAKTTRNKLHAKMNDSAAMKAVFENLEAEVDQNEIDLKSGEIERKNLLITNENLIAECLSKDVFYTATDSVLNVSRFSDMHDAFTIAQKRIADLESENFNLRNKIQNDDHDSMIKHFSKLEVEHFNLQLKYQNLKERFGNKKPVTSSDAPSFDSLFVIGKLNEQIQSRGNTIRELKEKISRLTEKNSDADPTLDLKALVSQNKDLTAKLNALHDLNERFRAENAKVKQHYKELYDSIKITRAKTTDQNNSLLSEIENLKAQLKDNSKCVTIPDSKPKVLAPGRYPIDVEPIPPRLKKNREVHLHYIKHLKENVETLREIVEEAKVKRPLDTSLASACRYTKHSQELLEYVIGTCPKDFSPRDKQNASTNSLRKKRVTFVEPCETSTHNTPPQVEHQKINSTNAPGIPSTGVNTQLTPEQVFWSLDLAKRKAEELKANAPPLPVLPPATVYPPNTPVHLVPRTLPTTSQVNISLYVITQLFWDFEKTCKKRITPTGITEGERGFEQTKRCYLTEVIPFFNLLKEHFDGVQKSLVTEVRAMKAVFEEMEAEVDQNAIDKKYGEIEHKNLLITNENLIANCIAQDVFYIVTDSALSASRFHDLSTAYNVAMNRVVELESENSRLLRKIKHDDHDTMIKAFSKLEVIIGSTGRIFPLGDQCPLTRITKPKALPVKQWKPTGRLNPLDGQCPLVRPPAPTNSPNPVASNLVVQIVLWYLDSGCSKHMTGDPSQAQEFHEKVYRDYLEVAFRKHTCFVRDLDGVDLIKGSRGTNLYTISVDDMMRSSPICLLSKASKNKSWLWHRRLNHLNFGTSNDLARKDLVRGLPRLKFEKDHLCSACQLGKSRKATHKPKTINTIMEVLHTLHMDLCGPMRVQSINGKKYILVIVDDYSRFTWVKFFEYPRTWTLAFRSHSPSSSAHQSSSVHHGVATKHSFEVNPFAATEHEPFVNVFTPDPNSEASSSRWIYMVKLDEYGDVLKNKARLVAKGYRQEEGLDFEESFAPVARLEAIRIFLANGCQQIHDSLSNGRETAFLNGELKEEVYVSQPEGFGDPDRPHHVYRPKKVLRVKAGTPGVTHIPLRPNLGVLHEILKKFDLHKSDPVDTPMVERTKLDEDLSGIPVDQTQYRSMIGSLMYLTASRPDLVFAVCMCARYQSKPTKKHLEAVKRVFRYLQGTINMGLWYPKDTAMALTAYADADHAGCQDTRRSTSGSAQFLGDKLVSWSSKKQTSTSISSTEAEYIAMSGCCAQILWMRSQLSDYGFAYNHIPLYCDNKSAIALCCNNVQHSRSKHIDIRHYFIREQVEKGVVELYFVRTEYQLVDIFTKALPRERFEFILPWLGMKSMKPKTLKRLQDDKDE</sequence>
<feature type="region of interest" description="Disordered" evidence="3">
    <location>
        <begin position="1"/>
        <end position="22"/>
    </location>
</feature>
<accession>A0ABQ5FUT2</accession>
<feature type="domain" description="CCHC-type" evidence="4">
    <location>
        <begin position="321"/>
        <end position="337"/>
    </location>
</feature>
<dbReference type="SUPFAM" id="SSF53098">
    <property type="entry name" value="Ribonuclease H-like"/>
    <property type="match status" value="1"/>
</dbReference>
<dbReference type="PROSITE" id="PS50158">
    <property type="entry name" value="ZF_CCHC"/>
    <property type="match status" value="1"/>
</dbReference>
<gene>
    <name evidence="5" type="ORF">Tco_1017912</name>
</gene>
<keyword evidence="1" id="KW-0863">Zinc-finger</keyword>
<evidence type="ECO:0000259" key="4">
    <source>
        <dbReference type="PROSITE" id="PS50158"/>
    </source>
</evidence>
<dbReference type="SMART" id="SM00343">
    <property type="entry name" value="ZnF_C2HC"/>
    <property type="match status" value="1"/>
</dbReference>
<dbReference type="Gene3D" id="3.30.420.10">
    <property type="entry name" value="Ribonuclease H-like superfamily/Ribonuclease H"/>
    <property type="match status" value="1"/>
</dbReference>
<keyword evidence="1" id="KW-0479">Metal-binding</keyword>
<reference evidence="5" key="1">
    <citation type="journal article" date="2022" name="Int. J. Mol. Sci.">
        <title>Draft Genome of Tanacetum Coccineum: Genomic Comparison of Closely Related Tanacetum-Family Plants.</title>
        <authorList>
            <person name="Yamashiro T."/>
            <person name="Shiraishi A."/>
            <person name="Nakayama K."/>
            <person name="Satake H."/>
        </authorList>
    </citation>
    <scope>NUCLEOTIDE SEQUENCE</scope>
</reference>
<proteinExistence type="predicted"/>
<dbReference type="Pfam" id="PF00098">
    <property type="entry name" value="zf-CCHC"/>
    <property type="match status" value="1"/>
</dbReference>
<dbReference type="CDD" id="cd09272">
    <property type="entry name" value="RNase_HI_RT_Ty1"/>
    <property type="match status" value="1"/>
</dbReference>
<dbReference type="InterPro" id="IPR036397">
    <property type="entry name" value="RNaseH_sf"/>
</dbReference>
<keyword evidence="6" id="KW-1185">Reference proteome</keyword>
<dbReference type="SUPFAM" id="SSF57756">
    <property type="entry name" value="Retrovirus zinc finger-like domains"/>
    <property type="match status" value="1"/>
</dbReference>
<dbReference type="PANTHER" id="PTHR11439:SF509">
    <property type="entry name" value="RNA-DIRECTED DNA POLYMERASE"/>
    <property type="match status" value="1"/>
</dbReference>
<name>A0ABQ5FUT2_9ASTR</name>
<evidence type="ECO:0000256" key="3">
    <source>
        <dbReference type="SAM" id="MobiDB-lite"/>
    </source>
</evidence>
<protein>
    <submittedName>
        <fullName evidence="5">Retrovirus-related pol polyprotein from transposon TNT 1-94</fullName>
    </submittedName>
</protein>
<reference evidence="5" key="2">
    <citation type="submission" date="2022-01" db="EMBL/GenBank/DDBJ databases">
        <authorList>
            <person name="Yamashiro T."/>
            <person name="Shiraishi A."/>
            <person name="Satake H."/>
            <person name="Nakayama K."/>
        </authorList>
    </citation>
    <scope>NUCLEOTIDE SEQUENCE</scope>
</reference>
<comment type="caution">
    <text evidence="5">The sequence shown here is derived from an EMBL/GenBank/DDBJ whole genome shotgun (WGS) entry which is preliminary data.</text>
</comment>
<evidence type="ECO:0000256" key="2">
    <source>
        <dbReference type="SAM" id="Coils"/>
    </source>
</evidence>
<evidence type="ECO:0000313" key="6">
    <source>
        <dbReference type="Proteomes" id="UP001151760"/>
    </source>
</evidence>
<evidence type="ECO:0000256" key="1">
    <source>
        <dbReference type="PROSITE-ProRule" id="PRU00047"/>
    </source>
</evidence>
<keyword evidence="2" id="KW-0175">Coiled coil</keyword>
<evidence type="ECO:0000313" key="5">
    <source>
        <dbReference type="EMBL" id="GJT66432.1"/>
    </source>
</evidence>
<keyword evidence="1" id="KW-0862">Zinc</keyword>
<dbReference type="Pfam" id="PF14223">
    <property type="entry name" value="Retrotran_gag_2"/>
    <property type="match status" value="1"/>
</dbReference>
<dbReference type="Pfam" id="PF07727">
    <property type="entry name" value="RVT_2"/>
    <property type="match status" value="1"/>
</dbReference>
<dbReference type="Pfam" id="PF13976">
    <property type="entry name" value="gag_pre-integrs"/>
    <property type="match status" value="1"/>
</dbReference>
<feature type="coiled-coil region" evidence="2">
    <location>
        <begin position="640"/>
        <end position="817"/>
    </location>
</feature>
<dbReference type="Gene3D" id="4.10.60.10">
    <property type="entry name" value="Zinc finger, CCHC-type"/>
    <property type="match status" value="1"/>
</dbReference>
<dbReference type="InterPro" id="IPR013103">
    <property type="entry name" value="RVT_2"/>
</dbReference>
<organism evidence="5 6">
    <name type="scientific">Tanacetum coccineum</name>
    <dbReference type="NCBI Taxonomy" id="301880"/>
    <lineage>
        <taxon>Eukaryota</taxon>
        <taxon>Viridiplantae</taxon>
        <taxon>Streptophyta</taxon>
        <taxon>Embryophyta</taxon>
        <taxon>Tracheophyta</taxon>
        <taxon>Spermatophyta</taxon>
        <taxon>Magnoliopsida</taxon>
        <taxon>eudicotyledons</taxon>
        <taxon>Gunneridae</taxon>
        <taxon>Pentapetalae</taxon>
        <taxon>asterids</taxon>
        <taxon>campanulids</taxon>
        <taxon>Asterales</taxon>
        <taxon>Asteraceae</taxon>
        <taxon>Asteroideae</taxon>
        <taxon>Anthemideae</taxon>
        <taxon>Anthemidinae</taxon>
        <taxon>Tanacetum</taxon>
    </lineage>
</organism>
<dbReference type="InterPro" id="IPR025724">
    <property type="entry name" value="GAG-pre-integrase_dom"/>
</dbReference>
<dbReference type="InterPro" id="IPR012337">
    <property type="entry name" value="RNaseH-like_sf"/>
</dbReference>
<dbReference type="InterPro" id="IPR036875">
    <property type="entry name" value="Znf_CCHC_sf"/>
</dbReference>
<dbReference type="EMBL" id="BQNB010017714">
    <property type="protein sequence ID" value="GJT66432.1"/>
    <property type="molecule type" value="Genomic_DNA"/>
</dbReference>